<organism evidence="3 4">
    <name type="scientific">Gemelliphila asaccharolytica</name>
    <dbReference type="NCBI Taxonomy" id="502393"/>
    <lineage>
        <taxon>Bacteria</taxon>
        <taxon>Bacillati</taxon>
        <taxon>Bacillota</taxon>
        <taxon>Bacilli</taxon>
        <taxon>Bacillales</taxon>
        <taxon>Gemellaceae</taxon>
        <taxon>Gemelliphila</taxon>
    </lineage>
</organism>
<dbReference type="Proteomes" id="UP000070467">
    <property type="component" value="Unassembled WGS sequence"/>
</dbReference>
<evidence type="ECO:0000256" key="1">
    <source>
        <dbReference type="SAM" id="MobiDB-lite"/>
    </source>
</evidence>
<feature type="transmembrane region" description="Helical" evidence="2">
    <location>
        <begin position="36"/>
        <end position="53"/>
    </location>
</feature>
<proteinExistence type="predicted"/>
<feature type="transmembrane region" description="Helical" evidence="2">
    <location>
        <begin position="74"/>
        <end position="97"/>
    </location>
</feature>
<keyword evidence="2" id="KW-0812">Transmembrane</keyword>
<name>A0ABR5TLR4_9BACL</name>
<keyword evidence="2" id="KW-1133">Transmembrane helix</keyword>
<feature type="region of interest" description="Disordered" evidence="1">
    <location>
        <begin position="308"/>
        <end position="332"/>
    </location>
</feature>
<keyword evidence="2" id="KW-0472">Membrane</keyword>
<protein>
    <submittedName>
        <fullName evidence="3">Uncharacterized protein</fullName>
    </submittedName>
</protein>
<evidence type="ECO:0000256" key="2">
    <source>
        <dbReference type="SAM" id="Phobius"/>
    </source>
</evidence>
<comment type="caution">
    <text evidence="3">The sequence shown here is derived from an EMBL/GenBank/DDBJ whole genome shotgun (WGS) entry which is preliminary data.</text>
</comment>
<evidence type="ECO:0000313" key="3">
    <source>
        <dbReference type="EMBL" id="KXB57997.1"/>
    </source>
</evidence>
<dbReference type="RefSeq" id="WP_066130008.1">
    <property type="nucleotide sequence ID" value="NZ_KQ959874.1"/>
</dbReference>
<accession>A0ABR5TLR4</accession>
<reference evidence="3 4" key="1">
    <citation type="submission" date="2016-01" db="EMBL/GenBank/DDBJ databases">
        <authorList>
            <person name="Mitreva M."/>
            <person name="Pepin K.H."/>
            <person name="Mihindukulasuriya K.A."/>
            <person name="Fulton R."/>
            <person name="Fronick C."/>
            <person name="O'Laughlin M."/>
            <person name="Miner T."/>
            <person name="Herter B."/>
            <person name="Rosa B.A."/>
            <person name="Cordes M."/>
            <person name="Tomlinson C."/>
            <person name="Wollam A."/>
            <person name="Palsikar V.B."/>
            <person name="Mardis E.R."/>
            <person name="Wilson R.K."/>
        </authorList>
    </citation>
    <scope>NUCLEOTIDE SEQUENCE [LARGE SCALE GENOMIC DNA]</scope>
    <source>
        <strain evidence="3 4">KA00071</strain>
    </source>
</reference>
<keyword evidence="4" id="KW-1185">Reference proteome</keyword>
<gene>
    <name evidence="3" type="ORF">HMPREF1871_00663</name>
</gene>
<dbReference type="EMBL" id="LSDB01000023">
    <property type="protein sequence ID" value="KXB57997.1"/>
    <property type="molecule type" value="Genomic_DNA"/>
</dbReference>
<sequence>MFSEKKKMVIKTFKNILDIYKKISFYYVIENQKKNIFLIGYDSIIYFFKKYIFKKIDNNKKYILNYVNNLDIKLIISFILSSAIVLAFSFFMLIFSIKKDHYIDSNINQNNINNTVESNSKKDNKDEKEKAETIRISEIALDEEINAQNSYNASSYSFDVNRKIKTLKKVHIFSNEDWNSINNIINEETEFVVDKIVSPGGYLMYKIAEGEYKGNYITANEKLVDVIDKNDNFSFEFVDKPLKLKILSNITDYTDSTLKNVKQTVYKGTEIKAVGFLIKSNRLVYKTYDNNFLPIDPTKISEQEFVQEQPIKKENKNTKNNNKIVKSKKNKK</sequence>
<evidence type="ECO:0000313" key="4">
    <source>
        <dbReference type="Proteomes" id="UP000070467"/>
    </source>
</evidence>